<protein>
    <recommendedName>
        <fullName evidence="3 9">3-deoxy-D-manno-octulosonic acid transferase</fullName>
        <shortName evidence="9">Kdo transferase</shortName>
        <ecNumber evidence="2 9">2.4.99.12</ecNumber>
    </recommendedName>
    <alternativeName>
        <fullName evidence="5 9">Lipid IV(A) 3-deoxy-D-manno-octulosonic acid transferase</fullName>
    </alternativeName>
</protein>
<dbReference type="UniPathway" id="UPA00958"/>
<evidence type="ECO:0000256" key="7">
    <source>
        <dbReference type="PIRSR" id="PIRSR639901-1"/>
    </source>
</evidence>
<comment type="similarity">
    <text evidence="9">Belongs to the glycosyltransferase group 1 family.</text>
</comment>
<evidence type="ECO:0000256" key="1">
    <source>
        <dbReference type="ARBA" id="ARBA00004713"/>
    </source>
</evidence>
<evidence type="ECO:0000256" key="2">
    <source>
        <dbReference type="ARBA" id="ARBA00012621"/>
    </source>
</evidence>
<dbReference type="PANTHER" id="PTHR42755">
    <property type="entry name" value="3-DEOXY-MANNO-OCTULOSONATE CYTIDYLYLTRANSFERASE"/>
    <property type="match status" value="1"/>
</dbReference>
<feature type="site" description="Transition state stabilizer" evidence="8">
    <location>
        <position position="205"/>
    </location>
</feature>
<dbReference type="GO" id="GO:0009245">
    <property type="term" value="P:lipid A biosynthetic process"/>
    <property type="evidence" value="ECO:0007669"/>
    <property type="project" value="TreeGrafter"/>
</dbReference>
<comment type="pathway">
    <text evidence="1 9">Bacterial outer membrane biogenesis; LPS core biosynthesis.</text>
</comment>
<evidence type="ECO:0000313" key="12">
    <source>
        <dbReference type="Proteomes" id="UP000526501"/>
    </source>
</evidence>
<keyword evidence="4 9" id="KW-0808">Transferase</keyword>
<gene>
    <name evidence="11" type="ORF">H5P27_08810</name>
</gene>
<evidence type="ECO:0000256" key="6">
    <source>
        <dbReference type="ARBA" id="ARBA00049183"/>
    </source>
</evidence>
<dbReference type="Pfam" id="PF04413">
    <property type="entry name" value="Glycos_transf_N"/>
    <property type="match status" value="1"/>
</dbReference>
<organism evidence="11 12">
    <name type="scientific">Pelagicoccus albus</name>
    <dbReference type="NCBI Taxonomy" id="415222"/>
    <lineage>
        <taxon>Bacteria</taxon>
        <taxon>Pseudomonadati</taxon>
        <taxon>Verrucomicrobiota</taxon>
        <taxon>Opitutia</taxon>
        <taxon>Puniceicoccales</taxon>
        <taxon>Pelagicoccaceae</taxon>
        <taxon>Pelagicoccus</taxon>
    </lineage>
</organism>
<dbReference type="InterPro" id="IPR039901">
    <property type="entry name" value="Kdotransferase"/>
</dbReference>
<evidence type="ECO:0000256" key="3">
    <source>
        <dbReference type="ARBA" id="ARBA00019077"/>
    </source>
</evidence>
<dbReference type="EMBL" id="JACHVC010000008">
    <property type="protein sequence ID" value="MBC2606145.1"/>
    <property type="molecule type" value="Genomic_DNA"/>
</dbReference>
<dbReference type="Proteomes" id="UP000526501">
    <property type="component" value="Unassembled WGS sequence"/>
</dbReference>
<dbReference type="PANTHER" id="PTHR42755:SF1">
    <property type="entry name" value="3-DEOXY-D-MANNO-OCTULOSONIC ACID TRANSFERASE, MITOCHONDRIAL-RELATED"/>
    <property type="match status" value="1"/>
</dbReference>
<comment type="function">
    <text evidence="9">Involved in lipopolysaccharide (LPS) biosynthesis. Catalyzes the transfer of 3-deoxy-D-manno-octulosonate (Kdo) residue(s) from CMP-Kdo to lipid IV(A), the tetraacyldisaccharide-1,4'-bisphosphate precursor of lipid A.</text>
</comment>
<evidence type="ECO:0000259" key="10">
    <source>
        <dbReference type="Pfam" id="PF04413"/>
    </source>
</evidence>
<dbReference type="SUPFAM" id="SSF53756">
    <property type="entry name" value="UDP-Glycosyltransferase/glycogen phosphorylase"/>
    <property type="match status" value="1"/>
</dbReference>
<reference evidence="11 12" key="1">
    <citation type="submission" date="2020-07" db="EMBL/GenBank/DDBJ databases">
        <authorList>
            <person name="Feng X."/>
        </authorList>
    </citation>
    <scope>NUCLEOTIDE SEQUENCE [LARGE SCALE GENOMIC DNA]</scope>
    <source>
        <strain evidence="11 12">JCM23202</strain>
    </source>
</reference>
<proteinExistence type="inferred from homology"/>
<accession>A0A7X1B5S8</accession>
<dbReference type="AlphaFoldDB" id="A0A7X1B5S8"/>
<comment type="catalytic activity">
    <reaction evidence="6 9">
        <text>lipid IVA (E. coli) + CMP-3-deoxy-beta-D-manno-octulosonate = alpha-Kdo-(2-&gt;6)-lipid IVA (E. coli) + CMP + H(+)</text>
        <dbReference type="Rhea" id="RHEA:28066"/>
        <dbReference type="ChEBI" id="CHEBI:15378"/>
        <dbReference type="ChEBI" id="CHEBI:58603"/>
        <dbReference type="ChEBI" id="CHEBI:60364"/>
        <dbReference type="ChEBI" id="CHEBI:60377"/>
        <dbReference type="ChEBI" id="CHEBI:85987"/>
        <dbReference type="EC" id="2.4.99.12"/>
    </reaction>
</comment>
<evidence type="ECO:0000256" key="9">
    <source>
        <dbReference type="RuleBase" id="RU365103"/>
    </source>
</evidence>
<feature type="site" description="Transition state stabilizer" evidence="8">
    <location>
        <position position="127"/>
    </location>
</feature>
<feature type="active site" description="Proton acceptor" evidence="7">
    <location>
        <position position="57"/>
    </location>
</feature>
<evidence type="ECO:0000256" key="4">
    <source>
        <dbReference type="ARBA" id="ARBA00022679"/>
    </source>
</evidence>
<dbReference type="InterPro" id="IPR038107">
    <property type="entry name" value="Glycos_transf_N_sf"/>
</dbReference>
<evidence type="ECO:0000313" key="11">
    <source>
        <dbReference type="EMBL" id="MBC2606145.1"/>
    </source>
</evidence>
<dbReference type="GO" id="GO:0043842">
    <property type="term" value="F:Kdo transferase activity"/>
    <property type="evidence" value="ECO:0007669"/>
    <property type="project" value="UniProtKB-EC"/>
</dbReference>
<dbReference type="EC" id="2.4.99.12" evidence="2 9"/>
<dbReference type="GO" id="GO:0009244">
    <property type="term" value="P:lipopolysaccharide core region biosynthetic process"/>
    <property type="evidence" value="ECO:0007669"/>
    <property type="project" value="UniProtKB-UniRule"/>
</dbReference>
<dbReference type="RefSeq" id="WP_185660036.1">
    <property type="nucleotide sequence ID" value="NZ_CAWPOO010000008.1"/>
</dbReference>
<dbReference type="Gene3D" id="3.40.50.11720">
    <property type="entry name" value="3-Deoxy-D-manno-octulosonic-acid transferase, N-terminal domain"/>
    <property type="match status" value="1"/>
</dbReference>
<keyword evidence="9" id="KW-0448">Lipopolysaccharide biosynthesis</keyword>
<dbReference type="GO" id="GO:0005886">
    <property type="term" value="C:plasma membrane"/>
    <property type="evidence" value="ECO:0007669"/>
    <property type="project" value="UniProtKB-SubCell"/>
</dbReference>
<keyword evidence="9" id="KW-0472">Membrane</keyword>
<dbReference type="InterPro" id="IPR007507">
    <property type="entry name" value="Glycos_transf_N"/>
</dbReference>
<keyword evidence="9" id="KW-1003">Cell membrane</keyword>
<dbReference type="Gene3D" id="3.40.50.2000">
    <property type="entry name" value="Glycogen Phosphorylase B"/>
    <property type="match status" value="1"/>
</dbReference>
<evidence type="ECO:0000256" key="5">
    <source>
        <dbReference type="ARBA" id="ARBA00031445"/>
    </source>
</evidence>
<feature type="domain" description="3-deoxy-D-manno-octulosonic-acid transferase N-terminal" evidence="10">
    <location>
        <begin position="31"/>
        <end position="207"/>
    </location>
</feature>
<name>A0A7X1B5S8_9BACT</name>
<comment type="subcellular location">
    <subcellularLocation>
        <location evidence="9">Cell membrane</location>
    </subcellularLocation>
</comment>
<sequence>MLFLPLWLLTLPGYYLHIRKRGGYREKFMTRFGAGLSIPPKKKESKRIWIQAVSLGEMLAIEPLIKRLASEDGIEIYLTVTTSTGYAVAMEKYCELAVGISYFPVDFAPFSSRVWSAIAPDLAICAETELWPEHIWQASKRGVPFLLVNGRLSDRSFRRAMKLKGIFGSMLKLTSQIFACSDLDRQRFIDLGASEENVVSTGNIKVDVVIEPILDEVTRSTMRGELGLGDGFVLLGSSTWPGEEEMLIAAFRKIREVDEEARLLIVPRHAERRHEIEAMLREEADDFIWHFKSRGAPEGDLDILIADTHGELRALTQLSDLAFVGKSLPPHTEGQTPVECGVLGKAMVFGTGMSNFRSIREGLLQHGAAIEVGDEEEAIATLVELSQDPKRRQKLGEGGLLWHAGSRGAVERTVRGALDWVIR</sequence>
<comment type="caution">
    <text evidence="11">The sequence shown here is derived from an EMBL/GenBank/DDBJ whole genome shotgun (WGS) entry which is preliminary data.</text>
</comment>
<evidence type="ECO:0000256" key="8">
    <source>
        <dbReference type="PIRSR" id="PIRSR639901-2"/>
    </source>
</evidence>
<keyword evidence="12" id="KW-1185">Reference proteome</keyword>